<dbReference type="FunFam" id="1.10.10.10:FF:000322">
    <property type="entry name" value="Probable disease resistance protein At1g63360"/>
    <property type="match status" value="1"/>
</dbReference>
<evidence type="ECO:0000259" key="7">
    <source>
        <dbReference type="Pfam" id="PF00931"/>
    </source>
</evidence>
<dbReference type="eggNOG" id="KOG4658">
    <property type="taxonomic scope" value="Eukaryota"/>
</dbReference>
<dbReference type="GO" id="GO:0043531">
    <property type="term" value="F:ADP binding"/>
    <property type="evidence" value="ECO:0007669"/>
    <property type="project" value="InterPro"/>
</dbReference>
<accession>W9RHB3</accession>
<dbReference type="Pfam" id="PF23559">
    <property type="entry name" value="WHD_DRP"/>
    <property type="match status" value="1"/>
</dbReference>
<dbReference type="InterPro" id="IPR027417">
    <property type="entry name" value="P-loop_NTPase"/>
</dbReference>
<keyword evidence="3" id="KW-0547">Nucleotide-binding</keyword>
<dbReference type="SUPFAM" id="SSF52540">
    <property type="entry name" value="P-loop containing nucleoside triphosphate hydrolases"/>
    <property type="match status" value="1"/>
</dbReference>
<feature type="domain" description="NB-ARC" evidence="7">
    <location>
        <begin position="153"/>
        <end position="299"/>
    </location>
</feature>
<feature type="domain" description="Retrotransposon gag" evidence="8">
    <location>
        <begin position="1483"/>
        <end position="1523"/>
    </location>
</feature>
<dbReference type="Gene3D" id="1.20.5.4130">
    <property type="match status" value="1"/>
</dbReference>
<evidence type="ECO:0000256" key="1">
    <source>
        <dbReference type="ARBA" id="ARBA00022614"/>
    </source>
</evidence>
<evidence type="ECO:0000313" key="12">
    <source>
        <dbReference type="EMBL" id="EXB92343.1"/>
    </source>
</evidence>
<dbReference type="InterPro" id="IPR032675">
    <property type="entry name" value="LRR_dom_sf"/>
</dbReference>
<evidence type="ECO:0000256" key="3">
    <source>
        <dbReference type="ARBA" id="ARBA00022741"/>
    </source>
</evidence>
<dbReference type="SUPFAM" id="SSF52058">
    <property type="entry name" value="L domain-like"/>
    <property type="match status" value="2"/>
</dbReference>
<dbReference type="InterPro" id="IPR036388">
    <property type="entry name" value="WH-like_DNA-bd_sf"/>
</dbReference>
<keyword evidence="2" id="KW-0677">Repeat</keyword>
<dbReference type="InterPro" id="IPR002182">
    <property type="entry name" value="NB-ARC"/>
</dbReference>
<feature type="domain" description="Disease resistance N-terminal" evidence="9">
    <location>
        <begin position="11"/>
        <end position="101"/>
    </location>
</feature>
<dbReference type="InterPro" id="IPR003591">
    <property type="entry name" value="Leu-rich_rpt_typical-subtyp"/>
</dbReference>
<dbReference type="PANTHER" id="PTHR36766">
    <property type="entry name" value="PLANT BROAD-SPECTRUM MILDEW RESISTANCE PROTEIN RPW8"/>
    <property type="match status" value="1"/>
</dbReference>
<keyword evidence="5" id="KW-0067">ATP-binding</keyword>
<keyword evidence="1" id="KW-0433">Leucine-rich repeat</keyword>
<keyword evidence="13" id="KW-1185">Reference proteome</keyword>
<dbReference type="InterPro" id="IPR041118">
    <property type="entry name" value="Rx_N"/>
</dbReference>
<dbReference type="GO" id="GO:0005524">
    <property type="term" value="F:ATP binding"/>
    <property type="evidence" value="ECO:0007669"/>
    <property type="project" value="UniProtKB-KW"/>
</dbReference>
<dbReference type="InterPro" id="IPR042197">
    <property type="entry name" value="Apaf_helical"/>
</dbReference>
<evidence type="ECO:0000256" key="4">
    <source>
        <dbReference type="ARBA" id="ARBA00022821"/>
    </source>
</evidence>
<dbReference type="Gene3D" id="3.80.10.10">
    <property type="entry name" value="Ribonuclease Inhibitor"/>
    <property type="match status" value="2"/>
</dbReference>
<keyword evidence="4" id="KW-0611">Plant defense</keyword>
<dbReference type="GO" id="GO:0051707">
    <property type="term" value="P:response to other organism"/>
    <property type="evidence" value="ECO:0007669"/>
    <property type="project" value="UniProtKB-ARBA"/>
</dbReference>
<dbReference type="Proteomes" id="UP000030645">
    <property type="component" value="Unassembled WGS sequence"/>
</dbReference>
<dbReference type="eggNOG" id="KOG0017">
    <property type="taxonomic scope" value="Eukaryota"/>
</dbReference>
<proteinExistence type="predicted"/>
<dbReference type="Gene3D" id="1.10.8.430">
    <property type="entry name" value="Helical domain of apoptotic protease-activating factors"/>
    <property type="match status" value="1"/>
</dbReference>
<dbReference type="Gene3D" id="1.10.10.10">
    <property type="entry name" value="Winged helix-like DNA-binding domain superfamily/Winged helix DNA-binding domain"/>
    <property type="match status" value="1"/>
</dbReference>
<evidence type="ECO:0000256" key="5">
    <source>
        <dbReference type="ARBA" id="ARBA00022840"/>
    </source>
</evidence>
<organism evidence="12 13">
    <name type="scientific">Morus notabilis</name>
    <dbReference type="NCBI Taxonomy" id="981085"/>
    <lineage>
        <taxon>Eukaryota</taxon>
        <taxon>Viridiplantae</taxon>
        <taxon>Streptophyta</taxon>
        <taxon>Embryophyta</taxon>
        <taxon>Tracheophyta</taxon>
        <taxon>Spermatophyta</taxon>
        <taxon>Magnoliopsida</taxon>
        <taxon>eudicotyledons</taxon>
        <taxon>Gunneridae</taxon>
        <taxon>Pentapetalae</taxon>
        <taxon>rosids</taxon>
        <taxon>fabids</taxon>
        <taxon>Rosales</taxon>
        <taxon>Moraceae</taxon>
        <taxon>Moreae</taxon>
        <taxon>Morus</taxon>
    </lineage>
</organism>
<dbReference type="Pfam" id="PF00931">
    <property type="entry name" value="NB-ARC"/>
    <property type="match status" value="1"/>
</dbReference>
<dbReference type="GO" id="GO:0006952">
    <property type="term" value="P:defense response"/>
    <property type="evidence" value="ECO:0007669"/>
    <property type="project" value="UniProtKB-KW"/>
</dbReference>
<dbReference type="InterPro" id="IPR058922">
    <property type="entry name" value="WHD_DRP"/>
</dbReference>
<dbReference type="Pfam" id="PF25019">
    <property type="entry name" value="LRR_R13L1-DRL21"/>
    <property type="match status" value="1"/>
</dbReference>
<feature type="region of interest" description="Disordered" evidence="6">
    <location>
        <begin position="1251"/>
        <end position="1270"/>
    </location>
</feature>
<evidence type="ECO:0000256" key="6">
    <source>
        <dbReference type="SAM" id="MobiDB-lite"/>
    </source>
</evidence>
<feature type="domain" description="Disease resistance protein winged helix" evidence="10">
    <location>
        <begin position="383"/>
        <end position="450"/>
    </location>
</feature>
<name>W9RHB3_9ROSA</name>
<evidence type="ECO:0000313" key="13">
    <source>
        <dbReference type="Proteomes" id="UP000030645"/>
    </source>
</evidence>
<dbReference type="EMBL" id="KE345060">
    <property type="protein sequence ID" value="EXB92343.1"/>
    <property type="molecule type" value="Genomic_DNA"/>
</dbReference>
<evidence type="ECO:0000256" key="2">
    <source>
        <dbReference type="ARBA" id="ARBA00022737"/>
    </source>
</evidence>
<reference evidence="13" key="1">
    <citation type="submission" date="2013-01" db="EMBL/GenBank/DDBJ databases">
        <title>Draft Genome Sequence of a Mulberry Tree, Morus notabilis C.K. Schneid.</title>
        <authorList>
            <person name="He N."/>
            <person name="Zhao S."/>
        </authorList>
    </citation>
    <scope>NUCLEOTIDE SEQUENCE</scope>
</reference>
<dbReference type="Pfam" id="PF18052">
    <property type="entry name" value="Rx_N"/>
    <property type="match status" value="1"/>
</dbReference>
<sequence length="1526" mass="174351">MAAELVGGALLSSLFQNIFERITSSEVVDFFRGKKLNCGLLKKMKITLLSVNVVLVDAEKKQIKNAAVKEWLEELKEVVYTADQLMDEINTEILWSEQEGKYGGRASKRPKLTATLFSTVDNTIDCRMEDILDSLRFIIKQKDVLGLKGGIQMGMGGLGKTTLAQLVYDDCRVKEHFDIRSWITISDEVDVFKLTKVMFERITSQKCIAEDIYEVQVELKQTLTRKKFLFIFDDVWNENYDFWDVLKSPFESAAHGSKIILTTRSEIVASRMGNAQSYKLQVVSDDAGWLLFAKHVFNDGDLSAYPDLQGIGQEIVKKCKGLPLAIKSLAGLLRSIFDPKEWRSILKSNIWLESPHNNILPALWLSYHYLPPNIKRCFAYCSIFPKDYIYEKEEMILLWMAEGLLKPVKGKRIEDVGEECFRDLISRSLFQRLTQDESTVIMHELVHDLAIFISGEFCFRLEAGSSIEIPKKVRHLSLNRMQDDIVSKFDVFSGADSLRTVLPLNFSSSEHVLSDRLLYDVLPRLRCLRVLSLSHYSNLIKLPDSIASLRHLRYLDLSHTPINTLPASVSTLYNLQTLKLSNCVSLTQLPHDIGKLVNLRHLYIDGTDLKEMPQQMSGLKNLQTFTVFVVGKGRGPSIKELKHFQNLQGPLSILGLQNVDRAADVSEANFKDKKHLEELVLKWDADATVDYRKAFEVIEKVLPHINLKKLFIENYGGKAFPNWLGDPSFCNIVSLSLTNCKKCTSWPPLGKLPSLKELSIIGFDLFEKLDYEFYGIDLLVRPFGSLEILKFEDLKRWKEWNFPGGINDIESFPRLRELYIENCPELTGHLPHHFPLLEELVIVECPKLKASVPNSTALCRLDLINCDKITLGNISPQLLCLTITKRDAIELLFEEMESRTTCLQELNISDCPALRWLLKGGLPSTLKALEVARCKKLELPMERRYEFLESLSISSSSDSLKHFQLHLFPKLNRLHLEQCKNLESLSLPCQHREDLTSLNFLQISECPNFHSFPKGGLPAPNLTWFWIQKCKKLKSLPMDMHSLLSSLKVFHISDCPLLIPPERGLPSFLRSLSISSCDEFVDRQMKWNLQSLSMLRDFSISNCKIFTLFPPEGLLPPTLTSLYISGISNLKSLNYKELQHLTSLKELRIENCPELQPNFKEGLPSSLRVTHILDHFLMNRCQENCKRNRTEFAENDCIEVEQRSEFIGQETVSLKLQKRLSASVRKCGWGEALASLVQGVEEDRQAQFEAKRAKNKASRERKISRREEHLAQAPGEKLLAATPAALSAAASQPTLGMKKSKKVLIEPFIGGFLMCCHVELGYNKYLQLRRKKVFGTSCMQEPELFLPDPEIERTLRRRRREQRGFAHIQEMAEEDAQGILLNQGQQLNALEPAQRPFVVDDRDRAIRDFAVPVLDGLNPVIVRPNIEAPHFELKPVMFQMLQIVGQFSGMATDDPHQHLRLFMEVSDIFKLPGVPSETLRLTLFPFSLRDRARAWFNSLPADSIITWNDMAEKFLMKYFPSTKNAK</sequence>
<dbReference type="Gene3D" id="3.40.50.300">
    <property type="entry name" value="P-loop containing nucleotide triphosphate hydrolases"/>
    <property type="match status" value="1"/>
</dbReference>
<dbReference type="InterPro" id="IPR005162">
    <property type="entry name" value="Retrotrans_gag_dom"/>
</dbReference>
<evidence type="ECO:0000259" key="10">
    <source>
        <dbReference type="Pfam" id="PF23559"/>
    </source>
</evidence>
<protein>
    <submittedName>
        <fullName evidence="12">Putative disease resistance RPP13-like protein 1</fullName>
    </submittedName>
</protein>
<dbReference type="SMART" id="SM00369">
    <property type="entry name" value="LRR_TYP"/>
    <property type="match status" value="2"/>
</dbReference>
<dbReference type="PANTHER" id="PTHR36766:SF40">
    <property type="entry name" value="DISEASE RESISTANCE PROTEIN RGA3"/>
    <property type="match status" value="1"/>
</dbReference>
<evidence type="ECO:0000259" key="11">
    <source>
        <dbReference type="Pfam" id="PF25019"/>
    </source>
</evidence>
<dbReference type="PRINTS" id="PR00364">
    <property type="entry name" value="DISEASERSIST"/>
</dbReference>
<dbReference type="Pfam" id="PF03732">
    <property type="entry name" value="Retrotrans_gag"/>
    <property type="match status" value="1"/>
</dbReference>
<dbReference type="InterPro" id="IPR056789">
    <property type="entry name" value="LRR_R13L1-DRL21"/>
</dbReference>
<evidence type="ECO:0000259" key="8">
    <source>
        <dbReference type="Pfam" id="PF03732"/>
    </source>
</evidence>
<feature type="domain" description="R13L1/DRL21-like LRR repeat region" evidence="11">
    <location>
        <begin position="638"/>
        <end position="762"/>
    </location>
</feature>
<dbReference type="eggNOG" id="KOG1696">
    <property type="taxonomic scope" value="Eukaryota"/>
</dbReference>
<gene>
    <name evidence="12" type="ORF">L484_000983</name>
</gene>
<evidence type="ECO:0000259" key="9">
    <source>
        <dbReference type="Pfam" id="PF18052"/>
    </source>
</evidence>